<sequence length="402" mass="44290">MKPRDRCVHRKSSPKLRDSEAPVPINTSKKGRDDGDAAARGFPRYAALRSSPPSRPPPCANTDTKLPKLSHHGTAKMSTHHTVDLNTSATTLSCRQGAAPPPWFPTLADVSPTGAKRRAVLLVAVAAAATIGLAGASFRDNCDIKWNAENAAFSDDGHGLTMSLKSNTSGCLLQTKQQFIYGSVSTRIKLVPGNSAGTVTTYYTSSVGKDHDEIDFEFLGNETGKPYTLHTNVFADGVGKKEMQFVPWFDPTADFHAYTISWTPCMIVWYVDDVPIRVFRNYRDKGIAYPIKRPMFGYSSIWSAEDWCTQGGRVKADWSKAPFVASYRDMVLDVCPCDGSDSCVYGCEGAFGHGGQQQNCAGLSDQQRTKMLEKQKYNRIYDYCVDYKDNKKPGPECSLPQY</sequence>
<dbReference type="InterPro" id="IPR000757">
    <property type="entry name" value="Beta-glucanase-like"/>
</dbReference>
<organism evidence="3">
    <name type="scientific">Triticum urartu</name>
    <name type="common">Red wild einkorn</name>
    <name type="synonym">Crithodium urartu</name>
    <dbReference type="NCBI Taxonomy" id="4572"/>
    <lineage>
        <taxon>Eukaryota</taxon>
        <taxon>Viridiplantae</taxon>
        <taxon>Streptophyta</taxon>
        <taxon>Embryophyta</taxon>
        <taxon>Tracheophyta</taxon>
        <taxon>Spermatophyta</taxon>
        <taxon>Magnoliopsida</taxon>
        <taxon>Liliopsida</taxon>
        <taxon>Poales</taxon>
        <taxon>Poaceae</taxon>
        <taxon>BOP clade</taxon>
        <taxon>Pooideae</taxon>
        <taxon>Triticodae</taxon>
        <taxon>Triticeae</taxon>
        <taxon>Triticinae</taxon>
        <taxon>Triticum</taxon>
    </lineage>
</organism>
<dbReference type="EMBL" id="KD198564">
    <property type="protein sequence ID" value="EMS53096.1"/>
    <property type="molecule type" value="Genomic_DNA"/>
</dbReference>
<dbReference type="PANTHER" id="PTHR31062">
    <property type="entry name" value="XYLOGLUCAN ENDOTRANSGLUCOSYLASE/HYDROLASE PROTEIN 8-RELATED"/>
    <property type="match status" value="1"/>
</dbReference>
<gene>
    <name evidence="3" type="ORF">TRIUR3_11798</name>
</gene>
<dbReference type="InterPro" id="IPR044791">
    <property type="entry name" value="Beta-glucanase/XTH"/>
</dbReference>
<evidence type="ECO:0000256" key="2">
    <source>
        <dbReference type="ARBA" id="ARBA00023295"/>
    </source>
</evidence>
<dbReference type="OMA" id="YGVAYPT"/>
<evidence type="ECO:0000313" key="3">
    <source>
        <dbReference type="EMBL" id="EMS53096.1"/>
    </source>
</evidence>
<dbReference type="GO" id="GO:0004553">
    <property type="term" value="F:hydrolase activity, hydrolyzing O-glycosyl compounds"/>
    <property type="evidence" value="ECO:0007669"/>
    <property type="project" value="InterPro"/>
</dbReference>
<dbReference type="GO" id="GO:0016762">
    <property type="term" value="F:xyloglucan:xyloglucosyl transferase activity"/>
    <property type="evidence" value="ECO:0007669"/>
    <property type="project" value="InterPro"/>
</dbReference>
<dbReference type="GO" id="GO:0042546">
    <property type="term" value="P:cell wall biogenesis"/>
    <property type="evidence" value="ECO:0007669"/>
    <property type="project" value="InterPro"/>
</dbReference>
<keyword evidence="1 3" id="KW-0378">Hydrolase</keyword>
<dbReference type="InterPro" id="IPR008263">
    <property type="entry name" value="GH16_AS"/>
</dbReference>
<dbReference type="GO" id="GO:0010411">
    <property type="term" value="P:xyloglucan metabolic process"/>
    <property type="evidence" value="ECO:0007669"/>
    <property type="project" value="InterPro"/>
</dbReference>
<dbReference type="SUPFAM" id="SSF49899">
    <property type="entry name" value="Concanavalin A-like lectins/glucanases"/>
    <property type="match status" value="1"/>
</dbReference>
<dbReference type="Pfam" id="PF00722">
    <property type="entry name" value="Glyco_hydro_16"/>
    <property type="match status" value="1"/>
</dbReference>
<dbReference type="InterPro" id="IPR016455">
    <property type="entry name" value="XTH"/>
</dbReference>
<dbReference type="PROSITE" id="PS51762">
    <property type="entry name" value="GH16_2"/>
    <property type="match status" value="1"/>
</dbReference>
<protein>
    <submittedName>
        <fullName evidence="3">Putative xyloglucan endotransglucosylase/hydrolase protein 26</fullName>
    </submittedName>
</protein>
<dbReference type="AlphaFoldDB" id="M7Z0Y4"/>
<evidence type="ECO:0000256" key="1">
    <source>
        <dbReference type="ARBA" id="ARBA00022801"/>
    </source>
</evidence>
<dbReference type="STRING" id="4572.M7Z0Y4"/>
<dbReference type="CDD" id="cd02176">
    <property type="entry name" value="GH16_XET"/>
    <property type="match status" value="1"/>
</dbReference>
<reference evidence="3" key="1">
    <citation type="journal article" date="2013" name="Nature">
        <title>Draft genome of the wheat A-genome progenitor Triticum urartu.</title>
        <authorList>
            <person name="Ling H.Q."/>
            <person name="Zhao S."/>
            <person name="Liu D."/>
            <person name="Wang J."/>
            <person name="Sun H."/>
            <person name="Zhang C."/>
            <person name="Fan H."/>
            <person name="Li D."/>
            <person name="Dong L."/>
            <person name="Tao Y."/>
            <person name="Gao C."/>
            <person name="Wu H."/>
            <person name="Li Y."/>
            <person name="Cui Y."/>
            <person name="Guo X."/>
            <person name="Zheng S."/>
            <person name="Wang B."/>
            <person name="Yu K."/>
            <person name="Liang Q."/>
            <person name="Yang W."/>
            <person name="Lou X."/>
            <person name="Chen J."/>
            <person name="Feng M."/>
            <person name="Jian J."/>
            <person name="Zhang X."/>
            <person name="Luo G."/>
            <person name="Jiang Y."/>
            <person name="Liu J."/>
            <person name="Wang Z."/>
            <person name="Sha Y."/>
            <person name="Zhang B."/>
            <person name="Wu H."/>
            <person name="Tang D."/>
            <person name="Shen Q."/>
            <person name="Xue P."/>
            <person name="Zou S."/>
            <person name="Wang X."/>
            <person name="Liu X."/>
            <person name="Wang F."/>
            <person name="Yang Y."/>
            <person name="An X."/>
            <person name="Dong Z."/>
            <person name="Zhang K."/>
            <person name="Zhang X."/>
            <person name="Luo M.C."/>
            <person name="Dvorak J."/>
            <person name="Tong Y."/>
            <person name="Wang J."/>
            <person name="Yang H."/>
            <person name="Li Z."/>
            <person name="Wang D."/>
            <person name="Zhang A."/>
            <person name="Wang J."/>
        </authorList>
    </citation>
    <scope>NUCLEOTIDE SEQUENCE</scope>
</reference>
<dbReference type="eggNOG" id="ENOG502QS5E">
    <property type="taxonomic scope" value="Eukaryota"/>
</dbReference>
<accession>M7Z0Y4</accession>
<proteinExistence type="predicted"/>
<name>M7Z0Y4_TRIUA</name>
<dbReference type="PROSITE" id="PS01034">
    <property type="entry name" value="GH16_1"/>
    <property type="match status" value="1"/>
</dbReference>
<keyword evidence="2" id="KW-0326">Glycosidase</keyword>
<dbReference type="Gene3D" id="2.60.120.200">
    <property type="match status" value="1"/>
</dbReference>
<dbReference type="InterPro" id="IPR013320">
    <property type="entry name" value="ConA-like_dom_sf"/>
</dbReference>